<dbReference type="Proteomes" id="UP000251341">
    <property type="component" value="Unassembled WGS sequence"/>
</dbReference>
<reference evidence="1 2" key="1">
    <citation type="submission" date="2017-04" db="EMBL/GenBank/DDBJ databases">
        <title>Unexpected and diverse lifestyles within the genus Limnohabitans.</title>
        <authorList>
            <person name="Kasalicky V."/>
            <person name="Mehrshad M."/>
            <person name="Andrei S.-A."/>
            <person name="Salcher M."/>
            <person name="Kratochvilova H."/>
            <person name="Simek K."/>
            <person name="Ghai R."/>
        </authorList>
    </citation>
    <scope>NUCLEOTIDE SEQUENCE [LARGE SCALE GENOMIC DNA]</scope>
    <source>
        <strain evidence="1 2">MWH-C5</strain>
    </source>
</reference>
<gene>
    <name evidence="1" type="ORF">B9Z44_06085</name>
</gene>
<evidence type="ECO:0000313" key="1">
    <source>
        <dbReference type="EMBL" id="PUE59177.1"/>
    </source>
</evidence>
<dbReference type="EMBL" id="NESP01000001">
    <property type="protein sequence ID" value="PUE59177.1"/>
    <property type="molecule type" value="Genomic_DNA"/>
</dbReference>
<evidence type="ECO:0000313" key="2">
    <source>
        <dbReference type="Proteomes" id="UP000251341"/>
    </source>
</evidence>
<sequence>MKVPAQPYRCALGKVQPVVTDLDAVKRSGWREQHILVISDQDERLDFLEREFIRRIGERLYGSGGQHG</sequence>
<accession>A0A315G0J5</accession>
<dbReference type="RefSeq" id="WP_108401953.1">
    <property type="nucleotide sequence ID" value="NZ_NESP01000001.1"/>
</dbReference>
<protein>
    <submittedName>
        <fullName evidence="1">Uncharacterized protein</fullName>
    </submittedName>
</protein>
<keyword evidence="2" id="KW-1185">Reference proteome</keyword>
<comment type="caution">
    <text evidence="1">The sequence shown here is derived from an EMBL/GenBank/DDBJ whole genome shotgun (WGS) entry which is preliminary data.</text>
</comment>
<organism evidence="1 2">
    <name type="scientific">Limnohabitans curvus</name>
    <dbReference type="NCBI Taxonomy" id="323423"/>
    <lineage>
        <taxon>Bacteria</taxon>
        <taxon>Pseudomonadati</taxon>
        <taxon>Pseudomonadota</taxon>
        <taxon>Betaproteobacteria</taxon>
        <taxon>Burkholderiales</taxon>
        <taxon>Comamonadaceae</taxon>
        <taxon>Limnohabitans</taxon>
    </lineage>
</organism>
<dbReference type="AlphaFoldDB" id="A0A315G0J5"/>
<name>A0A315G0J5_9BURK</name>
<proteinExistence type="predicted"/>